<feature type="compositionally biased region" description="Polar residues" evidence="1">
    <location>
        <begin position="78"/>
        <end position="88"/>
    </location>
</feature>
<proteinExistence type="predicted"/>
<feature type="chain" id="PRO_5029694200" description="Cnidarian restricted protein" evidence="2">
    <location>
        <begin position="19"/>
        <end position="126"/>
    </location>
</feature>
<evidence type="ECO:0000313" key="3">
    <source>
        <dbReference type="EnsemblMetazoa" id="CLYHEMP009710.1"/>
    </source>
</evidence>
<keyword evidence="2" id="KW-0732">Signal</keyword>
<protein>
    <recommendedName>
        <fullName evidence="5">Cnidarian restricted protein</fullName>
    </recommendedName>
</protein>
<evidence type="ECO:0008006" key="5">
    <source>
        <dbReference type="Google" id="ProtNLM"/>
    </source>
</evidence>
<dbReference type="Proteomes" id="UP000594262">
    <property type="component" value="Unplaced"/>
</dbReference>
<evidence type="ECO:0000256" key="2">
    <source>
        <dbReference type="SAM" id="SignalP"/>
    </source>
</evidence>
<feature type="signal peptide" evidence="2">
    <location>
        <begin position="1"/>
        <end position="18"/>
    </location>
</feature>
<dbReference type="EnsemblMetazoa" id="CLYHEMT009710.1">
    <property type="protein sequence ID" value="CLYHEMP009710.1"/>
    <property type="gene ID" value="CLYHEMG009710"/>
</dbReference>
<name>A0A7M5WSC7_9CNID</name>
<evidence type="ECO:0000313" key="4">
    <source>
        <dbReference type="Proteomes" id="UP000594262"/>
    </source>
</evidence>
<keyword evidence="4" id="KW-1185">Reference proteome</keyword>
<dbReference type="AlphaFoldDB" id="A0A7M5WSC7"/>
<reference evidence="3" key="1">
    <citation type="submission" date="2021-01" db="UniProtKB">
        <authorList>
            <consortium name="EnsemblMetazoa"/>
        </authorList>
    </citation>
    <scope>IDENTIFICATION</scope>
</reference>
<sequence>MALLVVFLSLLFAECVFCRPTSDAKSTLKDNHNENQNEKLFLGGFQIEENGTPSKFAMLLREELHQQEKEISKHQDESGPSNTRSRQSRSLYFKLCVRYRRGRCIRRKRFGLWHSYKRGGGTPKSS</sequence>
<accession>A0A7M5WSC7</accession>
<feature type="compositionally biased region" description="Basic and acidic residues" evidence="1">
    <location>
        <begin position="67"/>
        <end position="77"/>
    </location>
</feature>
<feature type="region of interest" description="Disordered" evidence="1">
    <location>
        <begin position="67"/>
        <end position="88"/>
    </location>
</feature>
<organism evidence="3 4">
    <name type="scientific">Clytia hemisphaerica</name>
    <dbReference type="NCBI Taxonomy" id="252671"/>
    <lineage>
        <taxon>Eukaryota</taxon>
        <taxon>Metazoa</taxon>
        <taxon>Cnidaria</taxon>
        <taxon>Hydrozoa</taxon>
        <taxon>Hydroidolina</taxon>
        <taxon>Leptothecata</taxon>
        <taxon>Obeliida</taxon>
        <taxon>Clytiidae</taxon>
        <taxon>Clytia</taxon>
    </lineage>
</organism>
<evidence type="ECO:0000256" key="1">
    <source>
        <dbReference type="SAM" id="MobiDB-lite"/>
    </source>
</evidence>